<dbReference type="AlphaFoldDB" id="A0AA39GVH1"/>
<evidence type="ECO:0000313" key="3">
    <source>
        <dbReference type="Proteomes" id="UP001175271"/>
    </source>
</evidence>
<dbReference type="PROSITE" id="PS51379">
    <property type="entry name" value="4FE4S_FER_2"/>
    <property type="match status" value="1"/>
</dbReference>
<dbReference type="PROSITE" id="PS00198">
    <property type="entry name" value="4FE4S_FER_1"/>
    <property type="match status" value="1"/>
</dbReference>
<gene>
    <name evidence="2" type="ORF">QR680_000678</name>
</gene>
<name>A0AA39GVH1_9BILA</name>
<evidence type="ECO:0000259" key="1">
    <source>
        <dbReference type="PROSITE" id="PS51379"/>
    </source>
</evidence>
<proteinExistence type="predicted"/>
<comment type="caution">
    <text evidence="2">The sequence shown here is derived from an EMBL/GenBank/DDBJ whole genome shotgun (WGS) entry which is preliminary data.</text>
</comment>
<keyword evidence="3" id="KW-1185">Reference proteome</keyword>
<dbReference type="InterPro" id="IPR017900">
    <property type="entry name" value="4Fe4S_Fe_S_CS"/>
</dbReference>
<evidence type="ECO:0000313" key="2">
    <source>
        <dbReference type="EMBL" id="KAK0394315.1"/>
    </source>
</evidence>
<accession>A0AA39GVH1</accession>
<feature type="domain" description="4Fe-4S ferredoxin-type" evidence="1">
    <location>
        <begin position="6"/>
        <end position="35"/>
    </location>
</feature>
<organism evidence="2 3">
    <name type="scientific">Steinernema hermaphroditum</name>
    <dbReference type="NCBI Taxonomy" id="289476"/>
    <lineage>
        <taxon>Eukaryota</taxon>
        <taxon>Metazoa</taxon>
        <taxon>Ecdysozoa</taxon>
        <taxon>Nematoda</taxon>
        <taxon>Chromadorea</taxon>
        <taxon>Rhabditida</taxon>
        <taxon>Tylenchina</taxon>
        <taxon>Panagrolaimomorpha</taxon>
        <taxon>Strongyloidoidea</taxon>
        <taxon>Steinernematidae</taxon>
        <taxon>Steinernema</taxon>
    </lineage>
</organism>
<dbReference type="EMBL" id="JAUCMV010000005">
    <property type="protein sequence ID" value="KAK0394315.1"/>
    <property type="molecule type" value="Genomic_DNA"/>
</dbReference>
<sequence length="156" mass="17672">MRRHLHRLPAGQERCFACKLCEPICPAQVFVERSQCWKRCFGQGPFWISVALIVTTGILGNLSKYIKSSGAADQTLLSFRFFWLFTGTDLDERLQPARRVWNNYGSILFLRTILVVGFKGNYFDDVHLPSNGVAPQPEIPAPSHTIRWTASCIGKI</sequence>
<protein>
    <recommendedName>
        <fullName evidence="1">4Fe-4S ferredoxin-type domain-containing protein</fullName>
    </recommendedName>
</protein>
<reference evidence="2" key="1">
    <citation type="submission" date="2023-06" db="EMBL/GenBank/DDBJ databases">
        <title>Genomic analysis of the entomopathogenic nematode Steinernema hermaphroditum.</title>
        <authorList>
            <person name="Schwarz E.M."/>
            <person name="Heppert J.K."/>
            <person name="Baniya A."/>
            <person name="Schwartz H.T."/>
            <person name="Tan C.-H."/>
            <person name="Antoshechkin I."/>
            <person name="Sternberg P.W."/>
            <person name="Goodrich-Blair H."/>
            <person name="Dillman A.R."/>
        </authorList>
    </citation>
    <scope>NUCLEOTIDE SEQUENCE</scope>
    <source>
        <strain evidence="2">PS9179</strain>
        <tissue evidence="2">Whole animal</tissue>
    </source>
</reference>
<dbReference type="Proteomes" id="UP001175271">
    <property type="component" value="Unassembled WGS sequence"/>
</dbReference>
<dbReference type="InterPro" id="IPR017896">
    <property type="entry name" value="4Fe4S_Fe-S-bd"/>
</dbReference>